<evidence type="ECO:0000256" key="4">
    <source>
        <dbReference type="ARBA" id="ARBA00022989"/>
    </source>
</evidence>
<keyword evidence="8" id="KW-1185">Reference proteome</keyword>
<accession>A0A1B0CBX6</accession>
<dbReference type="InterPro" id="IPR031933">
    <property type="entry name" value="UPF0767"/>
</dbReference>
<organism evidence="7 8">
    <name type="scientific">Lutzomyia longipalpis</name>
    <name type="common">Sand fly</name>
    <dbReference type="NCBI Taxonomy" id="7200"/>
    <lineage>
        <taxon>Eukaryota</taxon>
        <taxon>Metazoa</taxon>
        <taxon>Ecdysozoa</taxon>
        <taxon>Arthropoda</taxon>
        <taxon>Hexapoda</taxon>
        <taxon>Insecta</taxon>
        <taxon>Pterygota</taxon>
        <taxon>Neoptera</taxon>
        <taxon>Endopterygota</taxon>
        <taxon>Diptera</taxon>
        <taxon>Nematocera</taxon>
        <taxon>Psychodoidea</taxon>
        <taxon>Psychodidae</taxon>
        <taxon>Lutzomyia</taxon>
        <taxon>Lutzomyia</taxon>
    </lineage>
</organism>
<evidence type="ECO:0000256" key="3">
    <source>
        <dbReference type="ARBA" id="ARBA00022692"/>
    </source>
</evidence>
<dbReference type="PANTHER" id="PTHR28599">
    <property type="entry name" value="SMALL INTEGRAL MEMBRANE PROTEIN 12"/>
    <property type="match status" value="1"/>
</dbReference>
<dbReference type="VEuPathDB" id="VectorBase:LLONM1_011036"/>
<sequence>MFISSSEVCDNTGFVGDAMWPAIVALLRSNAVYITLPVAAVIGFVGYNLENILSDKYTPYTSKLEL</sequence>
<dbReference type="Pfam" id="PF15990">
    <property type="entry name" value="UPF0767"/>
    <property type="match status" value="1"/>
</dbReference>
<proteinExistence type="inferred from homology"/>
<evidence type="ECO:0000313" key="7">
    <source>
        <dbReference type="EnsemblMetazoa" id="LLOJ001756-PA"/>
    </source>
</evidence>
<feature type="transmembrane region" description="Helical" evidence="6">
    <location>
        <begin position="31"/>
        <end position="49"/>
    </location>
</feature>
<dbReference type="EnsemblMetazoa" id="LLOJ001756-RA">
    <property type="protein sequence ID" value="LLOJ001756-PA"/>
    <property type="gene ID" value="LLOJ001756"/>
</dbReference>
<dbReference type="AlphaFoldDB" id="A0A1B0CBX6"/>
<dbReference type="VEuPathDB" id="VectorBase:LLOJ001756"/>
<dbReference type="GO" id="GO:0016020">
    <property type="term" value="C:membrane"/>
    <property type="evidence" value="ECO:0007669"/>
    <property type="project" value="UniProtKB-SubCell"/>
</dbReference>
<evidence type="ECO:0000256" key="6">
    <source>
        <dbReference type="SAM" id="Phobius"/>
    </source>
</evidence>
<evidence type="ECO:0000256" key="1">
    <source>
        <dbReference type="ARBA" id="ARBA00004167"/>
    </source>
</evidence>
<keyword evidence="5 6" id="KW-0472">Membrane</keyword>
<keyword evidence="3 6" id="KW-0812">Transmembrane</keyword>
<name>A0A1B0CBX6_LUTLO</name>
<evidence type="ECO:0000313" key="8">
    <source>
        <dbReference type="Proteomes" id="UP000092461"/>
    </source>
</evidence>
<dbReference type="PANTHER" id="PTHR28599:SF1">
    <property type="entry name" value="SMALL INTEGRAL MEMBRANE PROTEIN 12"/>
    <property type="match status" value="1"/>
</dbReference>
<comment type="similarity">
    <text evidence="2">Belongs to the SMIM12 family.</text>
</comment>
<dbReference type="Proteomes" id="UP000092461">
    <property type="component" value="Unassembled WGS sequence"/>
</dbReference>
<dbReference type="EMBL" id="AJWK01005952">
    <property type="status" value="NOT_ANNOTATED_CDS"/>
    <property type="molecule type" value="Genomic_DNA"/>
</dbReference>
<reference evidence="7" key="1">
    <citation type="submission" date="2020-05" db="UniProtKB">
        <authorList>
            <consortium name="EnsemblMetazoa"/>
        </authorList>
    </citation>
    <scope>IDENTIFICATION</scope>
    <source>
        <strain evidence="7">Jacobina</strain>
    </source>
</reference>
<evidence type="ECO:0000256" key="5">
    <source>
        <dbReference type="ARBA" id="ARBA00023136"/>
    </source>
</evidence>
<protein>
    <submittedName>
        <fullName evidence="7">Uncharacterized protein</fullName>
    </submittedName>
</protein>
<keyword evidence="4 6" id="KW-1133">Transmembrane helix</keyword>
<comment type="subcellular location">
    <subcellularLocation>
        <location evidence="1">Membrane</location>
        <topology evidence="1">Single-pass membrane protein</topology>
    </subcellularLocation>
</comment>
<evidence type="ECO:0000256" key="2">
    <source>
        <dbReference type="ARBA" id="ARBA00007304"/>
    </source>
</evidence>